<reference evidence="1" key="1">
    <citation type="submission" date="2018-03" db="EMBL/GenBank/DDBJ databases">
        <title>Draft genome sequences of Megaviruse, new member of the family Mimiviridae isolated from water in Shanghai, China.</title>
        <authorList>
            <person name="Xia Y."/>
        </authorList>
    </citation>
    <scope>NUCLEOTIDE SEQUENCE</scope>
    <source>
        <strain evidence="1">SH</strain>
    </source>
</reference>
<accession>A0A3Q8U8D7</accession>
<protein>
    <submittedName>
        <fullName evidence="1">Uncharacterized protein</fullName>
    </submittedName>
</protein>
<proteinExistence type="predicted"/>
<sequence length="321" mass="37727">MFESNNDSFGNTFLKYNDSVINNVDNIFAEIEKLKNPNKGIIFLNFPDKIIVELNNKFYNNDIIYLINQNETNYHLLINNSSCPQFCDSIVRASGISIIVNHKGHNYALLMKDKTKKILTCIGGICTQFEYRSNSNYSINNAKRELMEETQGYFYKDNEKVYYNGLIINDDQLIHLAKVEFESTYYNLKVQDFYHSYGLYIGTNESDNTFFQALFSPQNELENGDYKLDYYENLETEYIYAIKLLDKVILQKDDFETTMNYIVDQTSNINLTDSKISNLHMFFNYLHLQRLNAISNMNHCISEREIFAKLKMHPSIRKIIF</sequence>
<name>A0A3Q8U8D7_9VIRU</name>
<evidence type="ECO:0000313" key="1">
    <source>
        <dbReference type="EMBL" id="AZL89656.1"/>
    </source>
</evidence>
<gene>
    <name evidence="1" type="ORF">Mb0079</name>
</gene>
<organism evidence="1">
    <name type="scientific">Megavirus baoshan</name>
    <dbReference type="NCBI Taxonomy" id="2496520"/>
    <lineage>
        <taxon>Viruses</taxon>
        <taxon>Varidnaviria</taxon>
        <taxon>Bamfordvirae</taxon>
        <taxon>Nucleocytoviricota</taxon>
        <taxon>Megaviricetes</taxon>
        <taxon>Imitervirales</taxon>
        <taxon>Mimiviridae</taxon>
        <taxon>Megamimivirinae</taxon>
        <taxon>Megavirus</taxon>
        <taxon>Megavirus baoshanense</taxon>
    </lineage>
</organism>
<dbReference type="EMBL" id="MH046811">
    <property type="protein sequence ID" value="AZL89656.1"/>
    <property type="molecule type" value="Genomic_DNA"/>
</dbReference>